<keyword evidence="5" id="KW-1003">Cell membrane</keyword>
<dbReference type="InterPro" id="IPR023561">
    <property type="entry name" value="Carbonic_anhydrase_a-class"/>
</dbReference>
<reference evidence="14" key="2">
    <citation type="submission" date="2025-08" db="UniProtKB">
        <authorList>
            <consortium name="Ensembl"/>
        </authorList>
    </citation>
    <scope>IDENTIFICATION</scope>
</reference>
<dbReference type="eggNOG" id="KOG0382">
    <property type="taxonomic scope" value="Eukaryota"/>
</dbReference>
<dbReference type="Bgee" id="ENSMODG00000003392">
    <property type="expression patterns" value="Expressed in extraembryonic membrane"/>
</dbReference>
<dbReference type="PANTHER" id="PTHR18952:SF95">
    <property type="entry name" value="CARBONIC ANHYDRASE 4"/>
    <property type="match status" value="1"/>
</dbReference>
<keyword evidence="12" id="KW-0812">Transmembrane</keyword>
<protein>
    <recommendedName>
        <fullName evidence="4">Carbonic anhydrase 4</fullName>
    </recommendedName>
    <alternativeName>
        <fullName evidence="9">Carbonate dehydratase IV</fullName>
    </alternativeName>
    <alternativeName>
        <fullName evidence="8">Carbonic anhydrase IV</fullName>
    </alternativeName>
</protein>
<evidence type="ECO:0000256" key="12">
    <source>
        <dbReference type="SAM" id="Phobius"/>
    </source>
</evidence>
<dbReference type="PANTHER" id="PTHR18952">
    <property type="entry name" value="CARBONIC ANHYDRASE"/>
    <property type="match status" value="1"/>
</dbReference>
<evidence type="ECO:0000256" key="10">
    <source>
        <dbReference type="ARBA" id="ARBA00045603"/>
    </source>
</evidence>
<dbReference type="Pfam" id="PF00194">
    <property type="entry name" value="Carb_anhydrase"/>
    <property type="match status" value="2"/>
</dbReference>
<keyword evidence="12" id="KW-1133">Transmembrane helix</keyword>
<feature type="transmembrane region" description="Helical" evidence="12">
    <location>
        <begin position="267"/>
        <end position="288"/>
    </location>
</feature>
<dbReference type="GO" id="GO:0098552">
    <property type="term" value="C:side of membrane"/>
    <property type="evidence" value="ECO:0007669"/>
    <property type="project" value="UniProtKB-KW"/>
</dbReference>
<dbReference type="HOGENOM" id="CLU_039326_2_0_1"/>
<dbReference type="GO" id="GO:0005886">
    <property type="term" value="C:plasma membrane"/>
    <property type="evidence" value="ECO:0000318"/>
    <property type="project" value="GO_Central"/>
</dbReference>
<dbReference type="STRING" id="13616.ENSMODP00000004155"/>
<dbReference type="PROSITE" id="PS51144">
    <property type="entry name" value="ALPHA_CA_2"/>
    <property type="match status" value="1"/>
</dbReference>
<name>F6Z111_MONDO</name>
<evidence type="ECO:0000256" key="5">
    <source>
        <dbReference type="ARBA" id="ARBA00022475"/>
    </source>
</evidence>
<evidence type="ECO:0000313" key="15">
    <source>
        <dbReference type="Proteomes" id="UP000002280"/>
    </source>
</evidence>
<keyword evidence="6" id="KW-0325">Glycoprotein</keyword>
<comment type="subunit">
    <text evidence="3">Interacts with SLC4A4.</text>
</comment>
<proteinExistence type="inferred from homology"/>
<reference evidence="14 15" key="1">
    <citation type="journal article" date="2007" name="Nature">
        <title>Genome of the marsupial Monodelphis domestica reveals innovation in non-coding sequences.</title>
        <authorList>
            <person name="Mikkelsen T.S."/>
            <person name="Wakefield M.J."/>
            <person name="Aken B."/>
            <person name="Amemiya C.T."/>
            <person name="Chang J.L."/>
            <person name="Duke S."/>
            <person name="Garber M."/>
            <person name="Gentles A.J."/>
            <person name="Goodstadt L."/>
            <person name="Heger A."/>
            <person name="Jurka J."/>
            <person name="Kamal M."/>
            <person name="Mauceli E."/>
            <person name="Searle S.M."/>
            <person name="Sharpe T."/>
            <person name="Baker M.L."/>
            <person name="Batzer M.A."/>
            <person name="Benos P.V."/>
            <person name="Belov K."/>
            <person name="Clamp M."/>
            <person name="Cook A."/>
            <person name="Cuff J."/>
            <person name="Das R."/>
            <person name="Davidow L."/>
            <person name="Deakin J.E."/>
            <person name="Fazzari M.J."/>
            <person name="Glass J.L."/>
            <person name="Grabherr M."/>
            <person name="Greally J.M."/>
            <person name="Gu W."/>
            <person name="Hore T.A."/>
            <person name="Huttley G.A."/>
            <person name="Kleber M."/>
            <person name="Jirtle R.L."/>
            <person name="Koina E."/>
            <person name="Lee J.T."/>
            <person name="Mahony S."/>
            <person name="Marra M.A."/>
            <person name="Miller R.D."/>
            <person name="Nicholls R.D."/>
            <person name="Oda M."/>
            <person name="Papenfuss A.T."/>
            <person name="Parra Z.E."/>
            <person name="Pollock D.D."/>
            <person name="Ray D.A."/>
            <person name="Schein J.E."/>
            <person name="Speed T.P."/>
            <person name="Thompson K."/>
            <person name="VandeBerg J.L."/>
            <person name="Wade C.M."/>
            <person name="Walker J.A."/>
            <person name="Waters P.D."/>
            <person name="Webber C."/>
            <person name="Weidman J.R."/>
            <person name="Xie X."/>
            <person name="Zody M.C."/>
            <person name="Baldwin J."/>
            <person name="Abdouelleil A."/>
            <person name="Abdulkadir J."/>
            <person name="Abebe A."/>
            <person name="Abera B."/>
            <person name="Abreu J."/>
            <person name="Acer S.C."/>
            <person name="Aftuck L."/>
            <person name="Alexander A."/>
            <person name="An P."/>
            <person name="Anderson E."/>
            <person name="Anderson S."/>
            <person name="Arachi H."/>
            <person name="Azer M."/>
            <person name="Bachantsang P."/>
            <person name="Barry A."/>
            <person name="Bayul T."/>
            <person name="Berlin A."/>
            <person name="Bessette D."/>
            <person name="Bloom T."/>
            <person name="Bloom T."/>
            <person name="Boguslavskiy L."/>
            <person name="Bonnet C."/>
            <person name="Boukhgalter B."/>
            <person name="Bourzgui I."/>
            <person name="Brown A."/>
            <person name="Cahill P."/>
            <person name="Channer S."/>
            <person name="Cheshatsang Y."/>
            <person name="Chuda L."/>
            <person name="Citroen M."/>
            <person name="Collymore A."/>
            <person name="Cooke P."/>
            <person name="Costello M."/>
            <person name="D'Aco K."/>
            <person name="Daza R."/>
            <person name="De Haan G."/>
            <person name="DeGray S."/>
            <person name="DeMaso C."/>
            <person name="Dhargay N."/>
            <person name="Dooley K."/>
            <person name="Dooley E."/>
            <person name="Doricent M."/>
            <person name="Dorje P."/>
            <person name="Dorjee K."/>
            <person name="Dupes A."/>
            <person name="Elong R."/>
            <person name="Falk J."/>
            <person name="Farina A."/>
            <person name="Faro S."/>
            <person name="Ferguson D."/>
            <person name="Fisher S."/>
            <person name="Foley C.D."/>
            <person name="Franke A."/>
            <person name="Friedrich D."/>
            <person name="Gadbois L."/>
            <person name="Gearin G."/>
            <person name="Gearin C.R."/>
            <person name="Giannoukos G."/>
            <person name="Goode T."/>
            <person name="Graham J."/>
            <person name="Grandbois E."/>
            <person name="Grewal S."/>
            <person name="Gyaltsen K."/>
            <person name="Hafez N."/>
            <person name="Hagos B."/>
            <person name="Hall J."/>
            <person name="Henson C."/>
            <person name="Hollinger A."/>
            <person name="Honan T."/>
            <person name="Huard M.D."/>
            <person name="Hughes L."/>
            <person name="Hurhula B."/>
            <person name="Husby M.E."/>
            <person name="Kamat A."/>
            <person name="Kanga B."/>
            <person name="Kashin S."/>
            <person name="Khazanovich D."/>
            <person name="Kisner P."/>
            <person name="Lance K."/>
            <person name="Lara M."/>
            <person name="Lee W."/>
            <person name="Lennon N."/>
            <person name="Letendre F."/>
            <person name="LeVine R."/>
            <person name="Lipovsky A."/>
            <person name="Liu X."/>
            <person name="Liu J."/>
            <person name="Liu S."/>
            <person name="Lokyitsang T."/>
            <person name="Lokyitsang Y."/>
            <person name="Lubonja R."/>
            <person name="Lui A."/>
            <person name="MacDonald P."/>
            <person name="Magnisalis V."/>
            <person name="Maru K."/>
            <person name="Matthews C."/>
            <person name="McCusker W."/>
            <person name="McDonough S."/>
            <person name="Mehta T."/>
            <person name="Meldrim J."/>
            <person name="Meneus L."/>
            <person name="Mihai O."/>
            <person name="Mihalev A."/>
            <person name="Mihova T."/>
            <person name="Mittelman R."/>
            <person name="Mlenga V."/>
            <person name="Montmayeur A."/>
            <person name="Mulrain L."/>
            <person name="Navidi A."/>
            <person name="Naylor J."/>
            <person name="Negash T."/>
            <person name="Nguyen T."/>
            <person name="Nguyen N."/>
            <person name="Nicol R."/>
            <person name="Norbu C."/>
            <person name="Norbu N."/>
            <person name="Novod N."/>
            <person name="O'Neill B."/>
            <person name="Osman S."/>
            <person name="Markiewicz E."/>
            <person name="Oyono O.L."/>
            <person name="Patti C."/>
            <person name="Phunkhang P."/>
            <person name="Pierre F."/>
            <person name="Priest M."/>
            <person name="Raghuraman S."/>
            <person name="Rege F."/>
            <person name="Reyes R."/>
            <person name="Rise C."/>
            <person name="Rogov P."/>
            <person name="Ross K."/>
            <person name="Ryan E."/>
            <person name="Settipalli S."/>
            <person name="Shea T."/>
            <person name="Sherpa N."/>
            <person name="Shi L."/>
            <person name="Shih D."/>
            <person name="Sparrow T."/>
            <person name="Spaulding J."/>
            <person name="Stalker J."/>
            <person name="Stange-Thomann N."/>
            <person name="Stavropoulos S."/>
            <person name="Stone C."/>
            <person name="Strader C."/>
            <person name="Tesfaye S."/>
            <person name="Thomson T."/>
            <person name="Thoulutsang Y."/>
            <person name="Thoulutsang D."/>
            <person name="Topham K."/>
            <person name="Topping I."/>
            <person name="Tsamla T."/>
            <person name="Vassiliev H."/>
            <person name="Vo A."/>
            <person name="Wangchuk T."/>
            <person name="Wangdi T."/>
            <person name="Weiand M."/>
            <person name="Wilkinson J."/>
            <person name="Wilson A."/>
            <person name="Yadav S."/>
            <person name="Young G."/>
            <person name="Yu Q."/>
            <person name="Zembek L."/>
            <person name="Zhong D."/>
            <person name="Zimmer A."/>
            <person name="Zwirko Z."/>
            <person name="Jaffe D.B."/>
            <person name="Alvarez P."/>
            <person name="Brockman W."/>
            <person name="Butler J."/>
            <person name="Chin C."/>
            <person name="Gnerre S."/>
            <person name="MacCallum I."/>
            <person name="Graves J.A."/>
            <person name="Ponting C.P."/>
            <person name="Breen M."/>
            <person name="Samollow P.B."/>
            <person name="Lander E.S."/>
            <person name="Lindblad-Toh K."/>
        </authorList>
    </citation>
    <scope>NUCLEOTIDE SEQUENCE [LARGE SCALE GENOMIC DNA]</scope>
</reference>
<dbReference type="GO" id="GO:0008270">
    <property type="term" value="F:zinc ion binding"/>
    <property type="evidence" value="ECO:0007669"/>
    <property type="project" value="InterPro"/>
</dbReference>
<reference evidence="14" key="3">
    <citation type="submission" date="2025-09" db="UniProtKB">
        <authorList>
            <consortium name="Ensembl"/>
        </authorList>
    </citation>
    <scope>IDENTIFICATION</scope>
</reference>
<evidence type="ECO:0000256" key="6">
    <source>
        <dbReference type="ARBA" id="ARBA00022622"/>
    </source>
</evidence>
<dbReference type="Gene3D" id="3.10.200.10">
    <property type="entry name" value="Alpha carbonic anhydrase"/>
    <property type="match status" value="2"/>
</dbReference>
<feature type="domain" description="Alpha-carbonic anhydrase" evidence="13">
    <location>
        <begin position="18"/>
        <end position="258"/>
    </location>
</feature>
<keyword evidence="15" id="KW-1185">Reference proteome</keyword>
<comment type="function">
    <text evidence="10">Catalyzes the reversible hydration of carbon dioxide into bicarbonate and protons and thus is essential to maintaining intracellular and extracellular pH. May stimulate the sodium/bicarbonate transporter activity of SLC4A4 that acts in pH homeostasis. It is essential for acid overload removal from the retina and retina epithelium, and acid release in the choriocapillaris in the choroid.</text>
</comment>
<dbReference type="InParanoid" id="F6Z111"/>
<evidence type="ECO:0000259" key="13">
    <source>
        <dbReference type="PROSITE" id="PS51144"/>
    </source>
</evidence>
<sequence>MHSLPPLTNTVFSLSFLDDWCYSSQAKVLNCSGPELWPATCKGFKQSPVNIVISNALSDPRLKVNFKYIDYDGQHPWTIVNNGYTSELFLSISGGGLEDTYRAMYVQFHWSDSLRKGSEHTINGKTYPMEGNMYCICTWVHSEGSRDSFPNVILTSPLDLLSPLDNKVTTKPMSLYDLIPDLKNMTKFFRYEGSLTSPSCPENVIWTVYKDPLQVKEEQILQFSKKLFYNEKGKTDIPMANNYRKMQRRGHRHIYSNRVGRLLPHTWSVFLTPLLTCFLAIFLCWEFWMWNL</sequence>
<evidence type="ECO:0000256" key="1">
    <source>
        <dbReference type="ARBA" id="ARBA00004609"/>
    </source>
</evidence>
<dbReference type="OMA" id="EMNTEMK"/>
<dbReference type="SMART" id="SM01057">
    <property type="entry name" value="Carb_anhydrase"/>
    <property type="match status" value="1"/>
</dbReference>
<evidence type="ECO:0000256" key="9">
    <source>
        <dbReference type="ARBA" id="ARBA00032355"/>
    </source>
</evidence>
<keyword evidence="6" id="KW-0336">GPI-anchor</keyword>
<dbReference type="AlphaFoldDB" id="F6Z111"/>
<evidence type="ECO:0000256" key="8">
    <source>
        <dbReference type="ARBA" id="ARBA00032271"/>
    </source>
</evidence>
<comment type="catalytic activity">
    <reaction evidence="11">
        <text>hydrogencarbonate + H(+) = CO2 + H2O</text>
        <dbReference type="Rhea" id="RHEA:10748"/>
        <dbReference type="ChEBI" id="CHEBI:15377"/>
        <dbReference type="ChEBI" id="CHEBI:15378"/>
        <dbReference type="ChEBI" id="CHEBI:16526"/>
        <dbReference type="ChEBI" id="CHEBI:17544"/>
        <dbReference type="EC" id="4.2.1.1"/>
    </reaction>
    <physiologicalReaction direction="left-to-right" evidence="11">
        <dbReference type="Rhea" id="RHEA:10749"/>
    </physiologicalReaction>
    <physiologicalReaction direction="right-to-left" evidence="11">
        <dbReference type="Rhea" id="RHEA:10750"/>
    </physiologicalReaction>
</comment>
<dbReference type="Proteomes" id="UP000002280">
    <property type="component" value="Chromosome 2"/>
</dbReference>
<dbReference type="GeneTree" id="ENSGT00940000155690"/>
<evidence type="ECO:0000256" key="2">
    <source>
        <dbReference type="ARBA" id="ARBA00010718"/>
    </source>
</evidence>
<accession>F6Z111</accession>
<dbReference type="GO" id="GO:0004089">
    <property type="term" value="F:carbonate dehydratase activity"/>
    <property type="evidence" value="ECO:0000318"/>
    <property type="project" value="GO_Central"/>
</dbReference>
<keyword evidence="12" id="KW-0472">Membrane</keyword>
<organism evidence="14 15">
    <name type="scientific">Monodelphis domestica</name>
    <name type="common">Gray short-tailed opossum</name>
    <dbReference type="NCBI Taxonomy" id="13616"/>
    <lineage>
        <taxon>Eukaryota</taxon>
        <taxon>Metazoa</taxon>
        <taxon>Chordata</taxon>
        <taxon>Craniata</taxon>
        <taxon>Vertebrata</taxon>
        <taxon>Euteleostomi</taxon>
        <taxon>Mammalia</taxon>
        <taxon>Metatheria</taxon>
        <taxon>Didelphimorphia</taxon>
        <taxon>Didelphidae</taxon>
        <taxon>Monodelphis</taxon>
    </lineage>
</organism>
<dbReference type="Ensembl" id="ENSMODT00000004242.3">
    <property type="protein sequence ID" value="ENSMODP00000004155.3"/>
    <property type="gene ID" value="ENSMODG00000003392.3"/>
</dbReference>
<evidence type="ECO:0000313" key="14">
    <source>
        <dbReference type="Ensembl" id="ENSMODP00000004155.3"/>
    </source>
</evidence>
<keyword evidence="7" id="KW-0449">Lipoprotein</keyword>
<comment type="similarity">
    <text evidence="2">Belongs to the alpha-carbonic anhydrase family.</text>
</comment>
<evidence type="ECO:0000256" key="3">
    <source>
        <dbReference type="ARBA" id="ARBA00011736"/>
    </source>
</evidence>
<evidence type="ECO:0000256" key="11">
    <source>
        <dbReference type="ARBA" id="ARBA00049061"/>
    </source>
</evidence>
<dbReference type="InterPro" id="IPR001148">
    <property type="entry name" value="CA_dom"/>
</dbReference>
<dbReference type="SUPFAM" id="SSF51069">
    <property type="entry name" value="Carbonic anhydrase"/>
    <property type="match status" value="1"/>
</dbReference>
<evidence type="ECO:0000256" key="4">
    <source>
        <dbReference type="ARBA" id="ARBA00014205"/>
    </source>
</evidence>
<dbReference type="InterPro" id="IPR036398">
    <property type="entry name" value="CA_dom_sf"/>
</dbReference>
<evidence type="ECO:0000256" key="7">
    <source>
        <dbReference type="ARBA" id="ARBA00023288"/>
    </source>
</evidence>
<comment type="subcellular location">
    <subcellularLocation>
        <location evidence="1">Cell membrane</location>
        <topology evidence="1">Lipid-anchor</topology>
        <topology evidence="1">GPI-anchor</topology>
    </subcellularLocation>
</comment>